<evidence type="ECO:0000256" key="2">
    <source>
        <dbReference type="ARBA" id="ARBA00023002"/>
    </source>
</evidence>
<evidence type="ECO:0000256" key="3">
    <source>
        <dbReference type="RuleBase" id="RU000363"/>
    </source>
</evidence>
<sequence length="295" mass="31775">MAQLPSDFFLNLQAFSAKSYRDSYPAIDPELPEHSLVGKVVILTGGSDGLGKSAFGPAIARAKASALVLVARSQSALLEAKAEAEKANPSIKVSTISADVTDEKAVSDAFEQISKEFGPPDVLINNAGTFFGKSPIADMSFEDFETDIDVNVNGTFLATRAFLKLIGTKQATILNVSSAAGLWPGPCMSSYSLSKLVVARMAELVALERPNVTAIAFHPGMLMTRLATDDFAPFALDKPTLPGGFAVWLLSPKAKFLNGRYVHANWDVEEMMQREKEIVDKNLLRVKLSGDFGKK</sequence>
<dbReference type="HOGENOM" id="CLU_010194_8_0_1"/>
<dbReference type="InterPro" id="IPR036291">
    <property type="entry name" value="NAD(P)-bd_dom_sf"/>
</dbReference>
<dbReference type="OrthoDB" id="1933717at2759"/>
<evidence type="ECO:0000256" key="1">
    <source>
        <dbReference type="ARBA" id="ARBA00006484"/>
    </source>
</evidence>
<dbReference type="SMART" id="SM00822">
    <property type="entry name" value="PKS_KR"/>
    <property type="match status" value="1"/>
</dbReference>
<dbReference type="Proteomes" id="UP000030678">
    <property type="component" value="Unassembled WGS sequence"/>
</dbReference>
<dbReference type="InterPro" id="IPR057326">
    <property type="entry name" value="KR_dom"/>
</dbReference>
<dbReference type="PRINTS" id="PR00080">
    <property type="entry name" value="SDRFAMILY"/>
</dbReference>
<evidence type="ECO:0000313" key="5">
    <source>
        <dbReference type="EMBL" id="ETI29036.1"/>
    </source>
</evidence>
<reference evidence="5 6" key="1">
    <citation type="submission" date="2013-03" db="EMBL/GenBank/DDBJ databases">
        <title>The Genome Sequence of Cladophialophora carrionii CBS 160.54.</title>
        <authorList>
            <consortium name="The Broad Institute Genomics Platform"/>
            <person name="Cuomo C."/>
            <person name="de Hoog S."/>
            <person name="Gorbushina A."/>
            <person name="Walker B."/>
            <person name="Young S.K."/>
            <person name="Zeng Q."/>
            <person name="Gargeya S."/>
            <person name="Fitzgerald M."/>
            <person name="Haas B."/>
            <person name="Abouelleil A."/>
            <person name="Allen A.W."/>
            <person name="Alvarado L."/>
            <person name="Arachchi H.M."/>
            <person name="Berlin A.M."/>
            <person name="Chapman S.B."/>
            <person name="Gainer-Dewar J."/>
            <person name="Goldberg J."/>
            <person name="Griggs A."/>
            <person name="Gujja S."/>
            <person name="Hansen M."/>
            <person name="Howarth C."/>
            <person name="Imamovic A."/>
            <person name="Ireland A."/>
            <person name="Larimer J."/>
            <person name="McCowan C."/>
            <person name="Murphy C."/>
            <person name="Pearson M."/>
            <person name="Poon T.W."/>
            <person name="Priest M."/>
            <person name="Roberts A."/>
            <person name="Saif S."/>
            <person name="Shea T."/>
            <person name="Sisk P."/>
            <person name="Sykes S."/>
            <person name="Wortman J."/>
            <person name="Nusbaum C."/>
            <person name="Birren B."/>
        </authorList>
    </citation>
    <scope>NUCLEOTIDE SEQUENCE [LARGE SCALE GENOMIC DNA]</scope>
    <source>
        <strain evidence="5 6">CBS 160.54</strain>
    </source>
</reference>
<comment type="similarity">
    <text evidence="1 3">Belongs to the short-chain dehydrogenases/reductases (SDR) family.</text>
</comment>
<dbReference type="AlphaFoldDB" id="V9DQV6"/>
<dbReference type="PANTHER" id="PTHR42901">
    <property type="entry name" value="ALCOHOL DEHYDROGENASE"/>
    <property type="match status" value="1"/>
</dbReference>
<dbReference type="Pfam" id="PF00106">
    <property type="entry name" value="adh_short"/>
    <property type="match status" value="1"/>
</dbReference>
<dbReference type="InterPro" id="IPR002347">
    <property type="entry name" value="SDR_fam"/>
</dbReference>
<name>V9DQV6_9EURO</name>
<dbReference type="Gene3D" id="3.40.50.720">
    <property type="entry name" value="NAD(P)-binding Rossmann-like Domain"/>
    <property type="match status" value="1"/>
</dbReference>
<dbReference type="PRINTS" id="PR00081">
    <property type="entry name" value="GDHRDH"/>
</dbReference>
<evidence type="ECO:0000313" key="6">
    <source>
        <dbReference type="Proteomes" id="UP000030678"/>
    </source>
</evidence>
<organism evidence="5 6">
    <name type="scientific">Cladophialophora carrionii CBS 160.54</name>
    <dbReference type="NCBI Taxonomy" id="1279043"/>
    <lineage>
        <taxon>Eukaryota</taxon>
        <taxon>Fungi</taxon>
        <taxon>Dikarya</taxon>
        <taxon>Ascomycota</taxon>
        <taxon>Pezizomycotina</taxon>
        <taxon>Eurotiomycetes</taxon>
        <taxon>Chaetothyriomycetidae</taxon>
        <taxon>Chaetothyriales</taxon>
        <taxon>Herpotrichiellaceae</taxon>
        <taxon>Cladophialophora</taxon>
    </lineage>
</organism>
<dbReference type="EMBL" id="KB822697">
    <property type="protein sequence ID" value="ETI29036.1"/>
    <property type="molecule type" value="Genomic_DNA"/>
</dbReference>
<proteinExistence type="inferred from homology"/>
<dbReference type="SUPFAM" id="SSF51735">
    <property type="entry name" value="NAD(P)-binding Rossmann-fold domains"/>
    <property type="match status" value="1"/>
</dbReference>
<evidence type="ECO:0000259" key="4">
    <source>
        <dbReference type="SMART" id="SM00822"/>
    </source>
</evidence>
<dbReference type="RefSeq" id="XP_008723110.1">
    <property type="nucleotide sequence ID" value="XM_008724888.1"/>
</dbReference>
<keyword evidence="2" id="KW-0560">Oxidoreductase</keyword>
<dbReference type="PANTHER" id="PTHR42901:SF1">
    <property type="entry name" value="ALCOHOL DEHYDROGENASE"/>
    <property type="match status" value="1"/>
</dbReference>
<dbReference type="CDD" id="cd05233">
    <property type="entry name" value="SDR_c"/>
    <property type="match status" value="1"/>
</dbReference>
<dbReference type="GO" id="GO:0016491">
    <property type="term" value="F:oxidoreductase activity"/>
    <property type="evidence" value="ECO:0007669"/>
    <property type="project" value="UniProtKB-KW"/>
</dbReference>
<feature type="domain" description="Ketoreductase" evidence="4">
    <location>
        <begin position="39"/>
        <end position="225"/>
    </location>
</feature>
<accession>V9DQV6</accession>
<gene>
    <name evidence="5" type="ORF">G647_01489</name>
</gene>
<dbReference type="VEuPathDB" id="FungiDB:G647_01489"/>
<dbReference type="GeneID" id="19979982"/>
<protein>
    <recommendedName>
        <fullName evidence="4">Ketoreductase domain-containing protein</fullName>
    </recommendedName>
</protein>